<organism evidence="2 3">
    <name type="scientific">Paraburkholderia caledonica</name>
    <dbReference type="NCBI Taxonomy" id="134536"/>
    <lineage>
        <taxon>Bacteria</taxon>
        <taxon>Pseudomonadati</taxon>
        <taxon>Pseudomonadota</taxon>
        <taxon>Betaproteobacteria</taxon>
        <taxon>Burkholderiales</taxon>
        <taxon>Burkholderiaceae</taxon>
        <taxon>Paraburkholderia</taxon>
    </lineage>
</organism>
<dbReference type="Gene3D" id="3.40.50.200">
    <property type="entry name" value="Peptidase S8/S53 domain"/>
    <property type="match status" value="1"/>
</dbReference>
<dbReference type="EMBL" id="JAVDQN010000002">
    <property type="protein sequence ID" value="MDR6376204.1"/>
    <property type="molecule type" value="Genomic_DNA"/>
</dbReference>
<reference evidence="2 3" key="1">
    <citation type="submission" date="2023-07" db="EMBL/GenBank/DDBJ databases">
        <title>Sorghum-associated microbial communities from plants grown in Nebraska, USA.</title>
        <authorList>
            <person name="Schachtman D."/>
        </authorList>
    </citation>
    <scope>NUCLEOTIDE SEQUENCE [LARGE SCALE GENOMIC DNA]</scope>
    <source>
        <strain evidence="2 3">DS1039</strain>
    </source>
</reference>
<dbReference type="InterPro" id="IPR000209">
    <property type="entry name" value="Peptidase_S8/S53_dom"/>
</dbReference>
<dbReference type="SUPFAM" id="SSF52743">
    <property type="entry name" value="Subtilisin-like"/>
    <property type="match status" value="1"/>
</dbReference>
<keyword evidence="3" id="KW-1185">Reference proteome</keyword>
<gene>
    <name evidence="2" type="ORF">J2776_002904</name>
</gene>
<comment type="caution">
    <text evidence="2">The sequence shown here is derived from an EMBL/GenBank/DDBJ whole genome shotgun (WGS) entry which is preliminary data.</text>
</comment>
<dbReference type="Pfam" id="PF00082">
    <property type="entry name" value="Peptidase_S8"/>
    <property type="match status" value="1"/>
</dbReference>
<proteinExistence type="predicted"/>
<evidence type="ECO:0000313" key="3">
    <source>
        <dbReference type="Proteomes" id="UP001185254"/>
    </source>
</evidence>
<name>A0ABU1KZ25_9BURK</name>
<sequence length="850" mass="93564">MAAERPIQFVTNPGALRKPREVNPGGNQKDFFKGKNDEFVRHRDELASSLGRISTQLAEEHAGFHGVGYVEVRLAREAWAKSHRPVDKLFTDKRAVLAGSTDIADLVFRIDAARLSEVAKTVKSAQEKPRIKENPDTHKRVEVVSEVRSETGAIETVKLWDAAQRAVPTVEEAISYMKEHGLAASYRVELFERVGRPVYNENVDRRDPLVLDFWRRLKRLAKELPLAMSLLPFKDSQHPVIGLTLLDGEPRLAVVRERNLVGNRKLLGAHPNFLHEAHLQLLRFLAGHPLVRTVELPGAFDTPSDESFVPSKAGSASDALKVHSLSKALRQRTGSGSHDYPLVCIVDGGVSKQFKPWVVHEHREKMARDESHGTNIASLLVAGKTLNPSLADYLEDDGCLLVDMALQPQSPNPTLYPAGALSLLDLLDAQLRELKRHMPLRVINFSLNVARTTDGRKSSETARRLDEIARKHDVIFVVSAGNAERADMRNEWPANTTKALQDLASATGDRLYEPADTLFNVSVAALNGLDTAPAIDKAPARYSRRGGNLRAVKPDFAHIGGTYARSKSTGLRAVDAAGDVRYVSGTSYSAPFIAKTLAALDLALGHQAPREVLLALLYHNAAVHEPLSHKDLVSQARQLVGFGLPQTSEQILGNSASSYTFVFFERLKVNDCFQQEFTWPKSLVSAGGKCSGRVRATLVSSPPLAHRFGAEAARVNVDFHLQQANGKTTKRGRQSFEGRVKAVHFANRGAGKADQEAKRVLAGLKWSPVKVYEGDLDEEGVSSTFRLNVEYLERDRRQNIPDEGIPVAVVVTIEDKNGTAPVYNEMHATLGVAGLKLNDIRIGLRAILKN</sequence>
<evidence type="ECO:0000313" key="2">
    <source>
        <dbReference type="EMBL" id="MDR6376204.1"/>
    </source>
</evidence>
<evidence type="ECO:0000259" key="1">
    <source>
        <dbReference type="Pfam" id="PF00082"/>
    </source>
</evidence>
<protein>
    <recommendedName>
        <fullName evidence="1">Peptidase S8/S53 domain-containing protein</fullName>
    </recommendedName>
</protein>
<accession>A0ABU1KZ25</accession>
<dbReference type="Proteomes" id="UP001185254">
    <property type="component" value="Unassembled WGS sequence"/>
</dbReference>
<dbReference type="RefSeq" id="WP_310066618.1">
    <property type="nucleotide sequence ID" value="NZ_JAVDQN010000002.1"/>
</dbReference>
<feature type="domain" description="Peptidase S8/S53" evidence="1">
    <location>
        <begin position="355"/>
        <end position="629"/>
    </location>
</feature>
<dbReference type="InterPro" id="IPR036852">
    <property type="entry name" value="Peptidase_S8/S53_dom_sf"/>
</dbReference>